<organism evidence="7 8">
    <name type="scientific">Candidatus Taylorbacteria bacterium RIFCSPHIGHO2_01_FULL_51_15</name>
    <dbReference type="NCBI Taxonomy" id="1802304"/>
    <lineage>
        <taxon>Bacteria</taxon>
        <taxon>Candidatus Tayloriibacteriota</taxon>
    </lineage>
</organism>
<evidence type="ECO:0000259" key="6">
    <source>
        <dbReference type="Pfam" id="PF01509"/>
    </source>
</evidence>
<evidence type="ECO:0000256" key="1">
    <source>
        <dbReference type="ARBA" id="ARBA00000385"/>
    </source>
</evidence>
<dbReference type="NCBIfam" id="TIGR00431">
    <property type="entry name" value="TruB"/>
    <property type="match status" value="1"/>
</dbReference>
<dbReference type="EMBL" id="MHRI01000017">
    <property type="protein sequence ID" value="OHA21026.1"/>
    <property type="molecule type" value="Genomic_DNA"/>
</dbReference>
<evidence type="ECO:0000256" key="5">
    <source>
        <dbReference type="HAMAP-Rule" id="MF_01080"/>
    </source>
</evidence>
<dbReference type="InterPro" id="IPR020103">
    <property type="entry name" value="PsdUridine_synth_cat_dom_sf"/>
</dbReference>
<dbReference type="InterPro" id="IPR014780">
    <property type="entry name" value="tRNA_psdUridine_synth_TruB"/>
</dbReference>
<feature type="domain" description="Pseudouridine synthase II N-terminal" evidence="6">
    <location>
        <begin position="25"/>
        <end position="161"/>
    </location>
</feature>
<keyword evidence="3 5" id="KW-0819">tRNA processing</keyword>
<comment type="similarity">
    <text evidence="2 5">Belongs to the pseudouridine synthase TruB family. Type 1 subfamily.</text>
</comment>
<evidence type="ECO:0000313" key="7">
    <source>
        <dbReference type="EMBL" id="OHA21026.1"/>
    </source>
</evidence>
<dbReference type="GO" id="GO:0160148">
    <property type="term" value="F:tRNA pseudouridine(55) synthase activity"/>
    <property type="evidence" value="ECO:0007669"/>
    <property type="project" value="UniProtKB-EC"/>
</dbReference>
<protein>
    <recommendedName>
        <fullName evidence="5">tRNA pseudouridine synthase B</fullName>
        <ecNumber evidence="5">5.4.99.25</ecNumber>
    </recommendedName>
    <alternativeName>
        <fullName evidence="5">tRNA pseudouridine(55) synthase</fullName>
        <shortName evidence="5">Psi55 synthase</shortName>
    </alternativeName>
    <alternativeName>
        <fullName evidence="5">tRNA pseudouridylate synthase</fullName>
    </alternativeName>
    <alternativeName>
        <fullName evidence="5">tRNA-uridine isomerase</fullName>
    </alternativeName>
</protein>
<dbReference type="PANTHER" id="PTHR13767:SF2">
    <property type="entry name" value="PSEUDOURIDYLATE SYNTHASE TRUB1"/>
    <property type="match status" value="1"/>
</dbReference>
<evidence type="ECO:0000313" key="8">
    <source>
        <dbReference type="Proteomes" id="UP000178121"/>
    </source>
</evidence>
<dbReference type="Pfam" id="PF01509">
    <property type="entry name" value="TruB_N"/>
    <property type="match status" value="1"/>
</dbReference>
<proteinExistence type="inferred from homology"/>
<name>A0A1G2MAW0_9BACT</name>
<keyword evidence="4 5" id="KW-0413">Isomerase</keyword>
<evidence type="ECO:0000256" key="3">
    <source>
        <dbReference type="ARBA" id="ARBA00022694"/>
    </source>
</evidence>
<evidence type="ECO:0000256" key="2">
    <source>
        <dbReference type="ARBA" id="ARBA00005642"/>
    </source>
</evidence>
<dbReference type="AlphaFoldDB" id="A0A1G2MAW0"/>
<dbReference type="GO" id="GO:0003723">
    <property type="term" value="F:RNA binding"/>
    <property type="evidence" value="ECO:0007669"/>
    <property type="project" value="InterPro"/>
</dbReference>
<feature type="active site" description="Nucleophile" evidence="5">
    <location>
        <position position="40"/>
    </location>
</feature>
<accession>A0A1G2MAW0</accession>
<dbReference type="Proteomes" id="UP000178121">
    <property type="component" value="Unassembled WGS sequence"/>
</dbReference>
<dbReference type="InterPro" id="IPR002501">
    <property type="entry name" value="PsdUridine_synth_N"/>
</dbReference>
<dbReference type="HAMAP" id="MF_01080">
    <property type="entry name" value="TruB_bact"/>
    <property type="match status" value="1"/>
</dbReference>
<dbReference type="SUPFAM" id="SSF55120">
    <property type="entry name" value="Pseudouridine synthase"/>
    <property type="match status" value="1"/>
</dbReference>
<dbReference type="PANTHER" id="PTHR13767">
    <property type="entry name" value="TRNA-PSEUDOURIDINE SYNTHASE"/>
    <property type="match status" value="1"/>
</dbReference>
<reference evidence="7 8" key="1">
    <citation type="journal article" date="2016" name="Nat. Commun.">
        <title>Thousands of microbial genomes shed light on interconnected biogeochemical processes in an aquifer system.</title>
        <authorList>
            <person name="Anantharaman K."/>
            <person name="Brown C.T."/>
            <person name="Hug L.A."/>
            <person name="Sharon I."/>
            <person name="Castelle C.J."/>
            <person name="Probst A.J."/>
            <person name="Thomas B.C."/>
            <person name="Singh A."/>
            <person name="Wilkins M.J."/>
            <person name="Karaoz U."/>
            <person name="Brodie E.L."/>
            <person name="Williams K.H."/>
            <person name="Hubbard S.S."/>
            <person name="Banfield J.F."/>
        </authorList>
    </citation>
    <scope>NUCLEOTIDE SEQUENCE [LARGE SCALE GENOMIC DNA]</scope>
</reference>
<comment type="function">
    <text evidence="5">Responsible for synthesis of pseudouridine from uracil-55 in the psi GC loop of transfer RNAs.</text>
</comment>
<dbReference type="EC" id="5.4.99.25" evidence="5"/>
<comment type="catalytic activity">
    <reaction evidence="1 5">
        <text>uridine(55) in tRNA = pseudouridine(55) in tRNA</text>
        <dbReference type="Rhea" id="RHEA:42532"/>
        <dbReference type="Rhea" id="RHEA-COMP:10101"/>
        <dbReference type="Rhea" id="RHEA-COMP:10102"/>
        <dbReference type="ChEBI" id="CHEBI:65314"/>
        <dbReference type="ChEBI" id="CHEBI:65315"/>
        <dbReference type="EC" id="5.4.99.25"/>
    </reaction>
</comment>
<dbReference type="GO" id="GO:0031119">
    <property type="term" value="P:tRNA pseudouridine synthesis"/>
    <property type="evidence" value="ECO:0007669"/>
    <property type="project" value="UniProtKB-UniRule"/>
</dbReference>
<comment type="caution">
    <text evidence="7">The sequence shown here is derived from an EMBL/GenBank/DDBJ whole genome shotgun (WGS) entry which is preliminary data.</text>
</comment>
<gene>
    <name evidence="5" type="primary">truB</name>
    <name evidence="7" type="ORF">A2849_01825</name>
</gene>
<sequence length="240" mass="26747">MKLENILLIDKPKGITSFDCIRILRKELGFRKMGHAGTLDPMATGLLIIGVGEGTKKLHEFLRLPKTYEAEILLGIKTDTGDVTGKILKEVRIKKYELSEEEIEKTLHAMIGSLTLPVPAYSAVKRGGEALYKKARRGEKVNVPIKTMEVTNCRLLAICHPRESGDPVLDSHFHGNDKIVVGVRFDVGSGTYIRSLAEELGRRLNVPATLAGLRRTRIGEFRVEEARTLQKGERITPLPR</sequence>
<dbReference type="GO" id="GO:1990481">
    <property type="term" value="P:mRNA pseudouridine synthesis"/>
    <property type="evidence" value="ECO:0007669"/>
    <property type="project" value="TreeGrafter"/>
</dbReference>
<evidence type="ECO:0000256" key="4">
    <source>
        <dbReference type="ARBA" id="ARBA00023235"/>
    </source>
</evidence>
<dbReference type="Gene3D" id="3.30.2350.10">
    <property type="entry name" value="Pseudouridine synthase"/>
    <property type="match status" value="1"/>
</dbReference>